<dbReference type="Gene3D" id="3.40.50.1820">
    <property type="entry name" value="alpha/beta hydrolase"/>
    <property type="match status" value="1"/>
</dbReference>
<dbReference type="HOGENOM" id="CLU_1541099_0_0_1"/>
<dbReference type="OrthoDB" id="408631at2759"/>
<dbReference type="Proteomes" id="UP000018087">
    <property type="component" value="Unassembled WGS sequence"/>
</dbReference>
<feature type="domain" description="Alpha/beta hydrolase fold-3" evidence="1">
    <location>
        <begin position="51"/>
        <end position="113"/>
    </location>
</feature>
<dbReference type="InterPro" id="IPR029058">
    <property type="entry name" value="AB_hydrolase_fold"/>
</dbReference>
<name>U7PUG5_SPOS1</name>
<evidence type="ECO:0000313" key="3">
    <source>
        <dbReference type="Proteomes" id="UP000018087"/>
    </source>
</evidence>
<dbReference type="SUPFAM" id="SSF53474">
    <property type="entry name" value="alpha/beta-Hydrolases"/>
    <property type="match status" value="1"/>
</dbReference>
<protein>
    <recommendedName>
        <fullName evidence="1">Alpha/beta hydrolase fold-3 domain-containing protein</fullName>
    </recommendedName>
</protein>
<dbReference type="InterPro" id="IPR013094">
    <property type="entry name" value="AB_hydrolase_3"/>
</dbReference>
<reference evidence="3" key="1">
    <citation type="journal article" date="2014" name="Genome Announc.">
        <title>Genome sequence of the pathogenic fungus Sporothrix schenckii (ATCC 58251).</title>
        <authorList>
            <person name="Cuomo C.A."/>
            <person name="Rodriguez-Del Valle N."/>
            <person name="Perez-Sanchez L."/>
            <person name="Abouelleil A."/>
            <person name="Goldberg J."/>
            <person name="Young S."/>
            <person name="Zeng Q."/>
            <person name="Birren B.W."/>
        </authorList>
    </citation>
    <scope>NUCLEOTIDE SEQUENCE [LARGE SCALE GENOMIC DNA]</scope>
    <source>
        <strain evidence="3">ATCC 58251 / de Perez 2211183</strain>
    </source>
</reference>
<organism evidence="2 3">
    <name type="scientific">Sporothrix schenckii (strain ATCC 58251 / de Perez 2211183)</name>
    <name type="common">Rose-picker's disease fungus</name>
    <dbReference type="NCBI Taxonomy" id="1391915"/>
    <lineage>
        <taxon>Eukaryota</taxon>
        <taxon>Fungi</taxon>
        <taxon>Dikarya</taxon>
        <taxon>Ascomycota</taxon>
        <taxon>Pezizomycotina</taxon>
        <taxon>Sordariomycetes</taxon>
        <taxon>Sordariomycetidae</taxon>
        <taxon>Ophiostomatales</taxon>
        <taxon>Ophiostomataceae</taxon>
        <taxon>Sporothrix</taxon>
    </lineage>
</organism>
<sequence length="174" mass="18574">MPMAFAGLLGQPALPYPPLTDMLFVEDGSLENGPSHRFNRPRYSPSDAPLVVYYHGGGLLRRPLTRRTGGAQTLAAGAVVELDSVGYRLAPELKAPTQVDDDPKAAREMASSAVRRLVQGTSAVVPASRLPGLVLLGPVALHRDNMSAILQNQYKAYTDLATNTAVVDVGQVVR</sequence>
<dbReference type="GO" id="GO:0016787">
    <property type="term" value="F:hydrolase activity"/>
    <property type="evidence" value="ECO:0007669"/>
    <property type="project" value="InterPro"/>
</dbReference>
<accession>U7PUG5</accession>
<dbReference type="Pfam" id="PF07859">
    <property type="entry name" value="Abhydrolase_3"/>
    <property type="match status" value="1"/>
</dbReference>
<evidence type="ECO:0000313" key="2">
    <source>
        <dbReference type="EMBL" id="ERS99273.1"/>
    </source>
</evidence>
<dbReference type="AlphaFoldDB" id="U7PUG5"/>
<gene>
    <name evidence="2" type="ORF">HMPREF1624_04472</name>
</gene>
<evidence type="ECO:0000259" key="1">
    <source>
        <dbReference type="Pfam" id="PF07859"/>
    </source>
</evidence>
<dbReference type="EMBL" id="KI440845">
    <property type="protein sequence ID" value="ERS99273.1"/>
    <property type="molecule type" value="Genomic_DNA"/>
</dbReference>
<proteinExistence type="predicted"/>
<keyword evidence="3" id="KW-1185">Reference proteome</keyword>